<keyword evidence="1" id="KW-0812">Transmembrane</keyword>
<evidence type="ECO:0000313" key="4">
    <source>
        <dbReference type="EMBL" id="PKT80324.1"/>
    </source>
</evidence>
<comment type="caution">
    <text evidence="4">The sequence shown here is derived from an EMBL/GenBank/DDBJ whole genome shotgun (WGS) entry which is preliminary data.</text>
</comment>
<feature type="domain" description="6-hydroxymethylpterin diphosphokinase MptE-like" evidence="2">
    <location>
        <begin position="279"/>
        <end position="432"/>
    </location>
</feature>
<dbReference type="RefSeq" id="WP_006802617.1">
    <property type="nucleotide sequence ID" value="NZ_CABKOI010000020.1"/>
</dbReference>
<evidence type="ECO:0000256" key="1">
    <source>
        <dbReference type="SAM" id="Phobius"/>
    </source>
</evidence>
<dbReference type="Pfam" id="PF20157">
    <property type="entry name" value="Maf_flag10_N"/>
    <property type="match status" value="1"/>
</dbReference>
<keyword evidence="1" id="KW-0472">Membrane</keyword>
<dbReference type="OrthoDB" id="5404763at2"/>
<dbReference type="EMBL" id="MBPK01000043">
    <property type="protein sequence ID" value="PKT80324.1"/>
    <property type="molecule type" value="Genomic_DNA"/>
</dbReference>
<organism evidence="4 5">
    <name type="scientific">Helicobacter winghamensis</name>
    <dbReference type="NCBI Taxonomy" id="157268"/>
    <lineage>
        <taxon>Bacteria</taxon>
        <taxon>Pseudomonadati</taxon>
        <taxon>Campylobacterota</taxon>
        <taxon>Epsilonproteobacteria</taxon>
        <taxon>Campylobacterales</taxon>
        <taxon>Helicobacteraceae</taxon>
        <taxon>Helicobacter</taxon>
    </lineage>
</organism>
<feature type="transmembrane region" description="Helical" evidence="1">
    <location>
        <begin position="589"/>
        <end position="610"/>
    </location>
</feature>
<dbReference type="PANTHER" id="PTHR41786">
    <property type="entry name" value="MOTILITY ACCESSORY FACTOR MAF"/>
    <property type="match status" value="1"/>
</dbReference>
<reference evidence="4 5" key="1">
    <citation type="submission" date="2016-07" db="EMBL/GenBank/DDBJ databases">
        <title>Detection of Helicobacter winghamensis from caecal content of red fox (Vulpes vulpes).</title>
        <authorList>
            <person name="Zanoni R.G."/>
            <person name="Florio D."/>
            <person name="Caffara M."/>
            <person name="Renzi M."/>
            <person name="Parisi A."/>
            <person name="Pasquali F."/>
            <person name="Manfreda G."/>
        </authorList>
    </citation>
    <scope>NUCLEOTIDE SEQUENCE [LARGE SCALE GENOMIC DNA]</scope>
    <source>
        <strain evidence="4 5">295_13</strain>
    </source>
</reference>
<protein>
    <recommendedName>
        <fullName evidence="6">DUF115 domain-containing protein</fullName>
    </recommendedName>
</protein>
<dbReference type="InterPro" id="IPR045376">
    <property type="entry name" value="Maf_N"/>
</dbReference>
<evidence type="ECO:0000259" key="2">
    <source>
        <dbReference type="Pfam" id="PF01973"/>
    </source>
</evidence>
<dbReference type="GeneID" id="97290169"/>
<evidence type="ECO:0000259" key="3">
    <source>
        <dbReference type="Pfam" id="PF20157"/>
    </source>
</evidence>
<dbReference type="STRING" id="556267.HWAG_00921"/>
<dbReference type="Proteomes" id="UP000233350">
    <property type="component" value="Unassembled WGS sequence"/>
</dbReference>
<dbReference type="InterPro" id="IPR002826">
    <property type="entry name" value="MptE-like"/>
</dbReference>
<dbReference type="PANTHER" id="PTHR41786:SF1">
    <property type="entry name" value="6-HYDROXYMETHYLPTERIN DIPHOSPHOKINASE MPTE-LIKE DOMAIN-CONTAINING PROTEIN"/>
    <property type="match status" value="1"/>
</dbReference>
<sequence length="652" mass="74007">MHTPPKQSIIETLQNSSPQEIEAFCNARFQNNLNFFKTANYTNLFEALQTPAKEYQLYIGQEGVNILNFKQNTFMYAMTDGKSSMLETHKYCAYNPPINEKWNRIFGDKPSFVDDTFPYSQILVNGILNYMLENSSIADYHLPSDFLPSLNLFGLGGGIFLQILIENYATIHNFFIFEESLDLFRIACFFVDFSLLFSKTQNQAGYIFLESIMKKEYIQNFFLTRKISTSLVRFELMFYQTPITQNARDIVFEVHSQTMRGWGTFEDEMRGITNKLAFPIKKILTKPKRVNAPICVVANGPSLDFLLPFIKENKNKMIIFSCGTALKPLLNYGIKPDFQIEIERHNYLAEVLKSAPLDDIPLIAASVLDENAKKVAKELYLFERDGSSAANLNAPSFKVQFTAPLVGNAGAALASYLGSDVILCGLDCGYKKGSSKHAQNSYYGEEEKEIPKDAYLVSGNFSDDIYSDALFSLSKAALEEAFRALKPFHILNLSDGARINGALPTHHEEFELKTIDKKTALKQIKSLFKDPKKESFYTKETQKYIFEILAFKNKMHDIFKIQVTSKQNLFTALDKAYGVMAKETLNNPFISILFGGTLSHFLYALAFCALHIPHNNMQNLWEKGGELYLIAMDKMLESLRETLFAKSGTLIA</sequence>
<keyword evidence="5" id="KW-1185">Reference proteome</keyword>
<feature type="domain" description="Glycosyltransferase Maf N-terminal" evidence="3">
    <location>
        <begin position="28"/>
        <end position="209"/>
    </location>
</feature>
<evidence type="ECO:0000313" key="5">
    <source>
        <dbReference type="Proteomes" id="UP000233350"/>
    </source>
</evidence>
<name>A0A2N3PI45_9HELI</name>
<keyword evidence="1" id="KW-1133">Transmembrane helix</keyword>
<dbReference type="AlphaFoldDB" id="A0A2N3PI45"/>
<accession>A0A2N3PI45</accession>
<gene>
    <name evidence="4" type="ORF">BCM31_02985</name>
</gene>
<evidence type="ECO:0008006" key="6">
    <source>
        <dbReference type="Google" id="ProtNLM"/>
    </source>
</evidence>
<dbReference type="Pfam" id="PF01973">
    <property type="entry name" value="MptE-like"/>
    <property type="match status" value="1"/>
</dbReference>
<proteinExistence type="predicted"/>